<accession>A0AAD5N5R1</accession>
<keyword evidence="2" id="KW-1185">Reference proteome</keyword>
<protein>
    <submittedName>
        <fullName evidence="1">Uncharacterized protein</fullName>
    </submittedName>
</protein>
<dbReference type="Proteomes" id="UP001196413">
    <property type="component" value="Unassembled WGS sequence"/>
</dbReference>
<evidence type="ECO:0000313" key="2">
    <source>
        <dbReference type="Proteomes" id="UP001196413"/>
    </source>
</evidence>
<dbReference type="AlphaFoldDB" id="A0AAD5N5R1"/>
<dbReference type="EMBL" id="JAHQIW010004441">
    <property type="protein sequence ID" value="KAJ1362422.1"/>
    <property type="molecule type" value="Genomic_DNA"/>
</dbReference>
<comment type="caution">
    <text evidence="1">The sequence shown here is derived from an EMBL/GenBank/DDBJ whole genome shotgun (WGS) entry which is preliminary data.</text>
</comment>
<name>A0AAD5N5R1_PARTN</name>
<evidence type="ECO:0000313" key="1">
    <source>
        <dbReference type="EMBL" id="KAJ1362422.1"/>
    </source>
</evidence>
<reference evidence="1" key="1">
    <citation type="submission" date="2021-06" db="EMBL/GenBank/DDBJ databases">
        <title>Parelaphostrongylus tenuis whole genome reference sequence.</title>
        <authorList>
            <person name="Garwood T.J."/>
            <person name="Larsen P.A."/>
            <person name="Fountain-Jones N.M."/>
            <person name="Garbe J.R."/>
            <person name="Macchietto M.G."/>
            <person name="Kania S.A."/>
            <person name="Gerhold R.W."/>
            <person name="Richards J.E."/>
            <person name="Wolf T.M."/>
        </authorList>
    </citation>
    <scope>NUCLEOTIDE SEQUENCE</scope>
    <source>
        <strain evidence="1">MNPRO001-30</strain>
        <tissue evidence="1">Meninges</tissue>
    </source>
</reference>
<sequence>MPFAYGEAPNRRYLVGVAKGGSGALQLHTCPISIVFTNITDGDVVLLDDVAAQFNECSVPTKTVPLGSRNIPKAHIQL</sequence>
<proteinExistence type="predicted"/>
<organism evidence="1 2">
    <name type="scientific">Parelaphostrongylus tenuis</name>
    <name type="common">Meningeal worm</name>
    <dbReference type="NCBI Taxonomy" id="148309"/>
    <lineage>
        <taxon>Eukaryota</taxon>
        <taxon>Metazoa</taxon>
        <taxon>Ecdysozoa</taxon>
        <taxon>Nematoda</taxon>
        <taxon>Chromadorea</taxon>
        <taxon>Rhabditida</taxon>
        <taxon>Rhabditina</taxon>
        <taxon>Rhabditomorpha</taxon>
        <taxon>Strongyloidea</taxon>
        <taxon>Metastrongylidae</taxon>
        <taxon>Parelaphostrongylus</taxon>
    </lineage>
</organism>
<gene>
    <name evidence="1" type="ORF">KIN20_021961</name>
</gene>